<dbReference type="InterPro" id="IPR005801">
    <property type="entry name" value="ADC_synthase"/>
</dbReference>
<dbReference type="InterPro" id="IPR019996">
    <property type="entry name" value="Salicylate_synthase"/>
</dbReference>
<geneLocation type="plasmid" evidence="6 7">
    <name>pPHDP70</name>
</geneLocation>
<reference evidence="6 7" key="1">
    <citation type="submission" date="2020-09" db="EMBL/GenBank/DDBJ databases">
        <title>Complete, closed and curated genome sequences of Photobacterium damselae subsp. piscicida isolates from Australia indicate localised evolution and additional plasmid-borne pathogenicity mechanisms.</title>
        <authorList>
            <person name="Baseggio L."/>
            <person name="Silayeva O."/>
            <person name="Buller N."/>
            <person name="Landos M."/>
            <person name="Engelstaedter J."/>
            <person name="Barnes A.C."/>
        </authorList>
    </citation>
    <scope>NUCLEOTIDE SEQUENCE [LARGE SCALE GENOMIC DNA]</scope>
    <source>
        <strain evidence="6 7">AS-16-0540-1</strain>
        <plasmid evidence="6 7">pPHDP70</plasmid>
    </source>
</reference>
<evidence type="ECO:0000259" key="5">
    <source>
        <dbReference type="Pfam" id="PF00425"/>
    </source>
</evidence>
<protein>
    <submittedName>
        <fullName evidence="6">Salicylate synthase</fullName>
    </submittedName>
</protein>
<name>A0A5F0YPJ6_PHODP</name>
<dbReference type="PANTHER" id="PTHR11236:SF48">
    <property type="entry name" value="ISOCHORISMATE SYNTHASE MENF"/>
    <property type="match status" value="1"/>
</dbReference>
<dbReference type="GO" id="GO:0000162">
    <property type="term" value="P:L-tryptophan biosynthetic process"/>
    <property type="evidence" value="ECO:0007669"/>
    <property type="project" value="TreeGrafter"/>
</dbReference>
<comment type="cofactor">
    <cofactor evidence="1">
        <name>Mg(2+)</name>
        <dbReference type="ChEBI" id="CHEBI:18420"/>
    </cofactor>
</comment>
<dbReference type="Pfam" id="PF00425">
    <property type="entry name" value="Chorismate_bind"/>
    <property type="match status" value="1"/>
</dbReference>
<dbReference type="SUPFAM" id="SSF56322">
    <property type="entry name" value="ADC synthase"/>
    <property type="match status" value="1"/>
</dbReference>
<dbReference type="PANTHER" id="PTHR11236">
    <property type="entry name" value="AMINOBENZOATE/ANTHRANILATE SYNTHASE"/>
    <property type="match status" value="1"/>
</dbReference>
<dbReference type="GO" id="GO:0046872">
    <property type="term" value="F:metal ion binding"/>
    <property type="evidence" value="ECO:0007669"/>
    <property type="project" value="UniProtKB-KW"/>
</dbReference>
<dbReference type="InterPro" id="IPR019999">
    <property type="entry name" value="Anth_synth_I-like"/>
</dbReference>
<organism evidence="6 7">
    <name type="scientific">Photobacterium damsela subsp. piscicida</name>
    <name type="common">Pasteurella piscicida</name>
    <dbReference type="NCBI Taxonomy" id="38294"/>
    <lineage>
        <taxon>Bacteria</taxon>
        <taxon>Pseudomonadati</taxon>
        <taxon>Pseudomonadota</taxon>
        <taxon>Gammaproteobacteria</taxon>
        <taxon>Vibrionales</taxon>
        <taxon>Vibrionaceae</taxon>
        <taxon>Photobacterium</taxon>
    </lineage>
</organism>
<evidence type="ECO:0000256" key="1">
    <source>
        <dbReference type="ARBA" id="ARBA00001946"/>
    </source>
</evidence>
<dbReference type="RefSeq" id="WP_135300383.1">
    <property type="nucleotide sequence ID" value="NZ_CP061864.1"/>
</dbReference>
<dbReference type="EMBL" id="CP061857">
    <property type="protein sequence ID" value="QOD59063.1"/>
    <property type="molecule type" value="Genomic_DNA"/>
</dbReference>
<dbReference type="GO" id="GO:0008909">
    <property type="term" value="F:isochorismate synthase activity"/>
    <property type="evidence" value="ECO:0007669"/>
    <property type="project" value="InterPro"/>
</dbReference>
<dbReference type="Gene3D" id="3.60.120.10">
    <property type="entry name" value="Anthranilate synthase"/>
    <property type="match status" value="1"/>
</dbReference>
<keyword evidence="6" id="KW-0614">Plasmid</keyword>
<evidence type="ECO:0000256" key="4">
    <source>
        <dbReference type="ARBA" id="ARBA00023239"/>
    </source>
</evidence>
<evidence type="ECO:0000313" key="6">
    <source>
        <dbReference type="EMBL" id="QOD59063.1"/>
    </source>
</evidence>
<dbReference type="InterPro" id="IPR015890">
    <property type="entry name" value="Chorismate_C"/>
</dbReference>
<gene>
    <name evidence="6" type="ORF">IC627_22540</name>
</gene>
<evidence type="ECO:0000313" key="7">
    <source>
        <dbReference type="Proteomes" id="UP000516656"/>
    </source>
</evidence>
<keyword evidence="4" id="KW-0456">Lyase</keyword>
<dbReference type="Proteomes" id="UP000516656">
    <property type="component" value="Plasmid pPHDP70"/>
</dbReference>
<evidence type="ECO:0000256" key="2">
    <source>
        <dbReference type="ARBA" id="ARBA00022723"/>
    </source>
</evidence>
<keyword evidence="3" id="KW-0460">Magnesium</keyword>
<accession>A0A5F0YPJ6</accession>
<sequence>MAKPTFTQYHTHTITHQCDPQTLATALSGADFCHDYVVYEHNGEWAIGINKLQQLTVDTQGRITDFTGKVDQPNPKDLCDAIHQATQALPWDGWRVFGRVDFEFSHFAHQLSHKMTHRNLLELFIAQHDIRVTHDQVVIRTVAPSFLPHIERVIAEVTTPLPVAEPIAPLTQADILNHEQIQHDYQAMVAAAVKEIVADDYKKVILSRCATLPAAIDIRRSFISGRGKNTPARSFLLKLGELEAFGFSPETVLEVDNLGHLSTQPLAGTRFLPADPIEAERLKKELTTDPKEIAEHATSVKLAIEELEQVCEQETVNVTQFMEVSERGSVQHLASRVTGQLAQDKSAWNAFKVLFPAITASGIPKREAIEAITRYEPTSRGLYSGSVLIADQDGFFDAALVLRAAYKRHSLSMLQAGAGIISLSTPDREWQETCEKMACVLDHLIFETAIKDKQSTNTQDNREVEV</sequence>
<dbReference type="GO" id="GO:0016833">
    <property type="term" value="F:oxo-acid-lyase activity"/>
    <property type="evidence" value="ECO:0007669"/>
    <property type="project" value="InterPro"/>
</dbReference>
<evidence type="ECO:0000256" key="3">
    <source>
        <dbReference type="ARBA" id="ARBA00022842"/>
    </source>
</evidence>
<keyword evidence="2" id="KW-0479">Metal-binding</keyword>
<feature type="domain" description="Chorismate-utilising enzyme C-terminal" evidence="5">
    <location>
        <begin position="182"/>
        <end position="436"/>
    </location>
</feature>
<dbReference type="NCBIfam" id="TIGR03494">
    <property type="entry name" value="salicyl_syn"/>
    <property type="match status" value="1"/>
</dbReference>
<dbReference type="AlphaFoldDB" id="A0A5F0YPJ6"/>
<proteinExistence type="predicted"/>